<evidence type="ECO:0000313" key="3">
    <source>
        <dbReference type="EMBL" id="UJO11946.1"/>
    </source>
</evidence>
<sequence>MPLTYVLPGYQANPAWINNELCGDSSHNVIPEEAQAFIRRGCCLPQKSVGRYVNGTFIRTFQHRSGVPQQKVDEDMLAKEDAKVAENGTAKEEAEKENVAEGFTSQAITKDDAFKQTAFEQTATNAEASKEMIQKEIAMDDRLEHTAAERDDLEDNAEKQADEVVATRNERAGVKKDEDDRMAMCKDECKDGGESDEEDDFEIVEGGGQSEQDVHNKKKGLLRKFVSALTGGTL</sequence>
<name>A0A9Q8L6S8_PASFU</name>
<organism evidence="3 4">
    <name type="scientific">Passalora fulva</name>
    <name type="common">Tomato leaf mold</name>
    <name type="synonym">Cladosporium fulvum</name>
    <dbReference type="NCBI Taxonomy" id="5499"/>
    <lineage>
        <taxon>Eukaryota</taxon>
        <taxon>Fungi</taxon>
        <taxon>Dikarya</taxon>
        <taxon>Ascomycota</taxon>
        <taxon>Pezizomycotina</taxon>
        <taxon>Dothideomycetes</taxon>
        <taxon>Dothideomycetidae</taxon>
        <taxon>Mycosphaerellales</taxon>
        <taxon>Mycosphaerellaceae</taxon>
        <taxon>Fulvia</taxon>
    </lineage>
</organism>
<gene>
    <name evidence="3" type="ORF">CLAFUR5_01459</name>
</gene>
<accession>A0A9Q8L6S8</accession>
<dbReference type="EMBL" id="CP090163">
    <property type="protein sequence ID" value="UJO11946.1"/>
    <property type="molecule type" value="Genomic_DNA"/>
</dbReference>
<protein>
    <submittedName>
        <fullName evidence="3">Uncharacterized protein</fullName>
    </submittedName>
</protein>
<reference evidence="3" key="2">
    <citation type="journal article" date="2022" name="Microb. Genom.">
        <title>A chromosome-scale genome assembly of the tomato pathogen Cladosporium fulvum reveals a compartmentalized genome architecture and the presence of a dispensable chromosome.</title>
        <authorList>
            <person name="Zaccaron A.Z."/>
            <person name="Chen L.H."/>
            <person name="Samaras A."/>
            <person name="Stergiopoulos I."/>
        </authorList>
    </citation>
    <scope>NUCLEOTIDE SEQUENCE</scope>
    <source>
        <strain evidence="3">Race5_Kim</strain>
    </source>
</reference>
<proteinExistence type="predicted"/>
<dbReference type="RefSeq" id="XP_047756312.1">
    <property type="nucleotide sequence ID" value="XM_047900607.1"/>
</dbReference>
<evidence type="ECO:0000313" key="4">
    <source>
        <dbReference type="Proteomes" id="UP000756132"/>
    </source>
</evidence>
<dbReference type="GeneID" id="71981337"/>
<dbReference type="AlphaFoldDB" id="A0A9Q8L6S8"/>
<feature type="compositionally biased region" description="Acidic residues" evidence="2">
    <location>
        <begin position="194"/>
        <end position="203"/>
    </location>
</feature>
<evidence type="ECO:0000256" key="1">
    <source>
        <dbReference type="SAM" id="Coils"/>
    </source>
</evidence>
<dbReference type="Proteomes" id="UP000756132">
    <property type="component" value="Chromosome 1"/>
</dbReference>
<keyword evidence="4" id="KW-1185">Reference proteome</keyword>
<keyword evidence="1" id="KW-0175">Coiled coil</keyword>
<evidence type="ECO:0000256" key="2">
    <source>
        <dbReference type="SAM" id="MobiDB-lite"/>
    </source>
</evidence>
<reference evidence="3" key="1">
    <citation type="submission" date="2021-12" db="EMBL/GenBank/DDBJ databases">
        <authorList>
            <person name="Zaccaron A."/>
            <person name="Stergiopoulos I."/>
        </authorList>
    </citation>
    <scope>NUCLEOTIDE SEQUENCE</scope>
    <source>
        <strain evidence="3">Race5_Kim</strain>
    </source>
</reference>
<dbReference type="KEGG" id="ffu:CLAFUR5_01459"/>
<feature type="coiled-coil region" evidence="1">
    <location>
        <begin position="143"/>
        <end position="170"/>
    </location>
</feature>
<feature type="region of interest" description="Disordered" evidence="2">
    <location>
        <begin position="186"/>
        <end position="216"/>
    </location>
</feature>